<keyword evidence="9" id="KW-1185">Reference proteome</keyword>
<feature type="transmembrane region" description="Helical" evidence="7">
    <location>
        <begin position="378"/>
        <end position="399"/>
    </location>
</feature>
<comment type="caution">
    <text evidence="8">The sequence shown here is derived from an EMBL/GenBank/DDBJ whole genome shotgun (WGS) entry which is preliminary data.</text>
</comment>
<dbReference type="CDD" id="cd13127">
    <property type="entry name" value="MATE_tuaB_like"/>
    <property type="match status" value="1"/>
</dbReference>
<feature type="transmembrane region" description="Helical" evidence="7">
    <location>
        <begin position="354"/>
        <end position="372"/>
    </location>
</feature>
<dbReference type="InterPro" id="IPR050833">
    <property type="entry name" value="Poly_Biosynth_Transport"/>
</dbReference>
<feature type="transmembrane region" description="Helical" evidence="7">
    <location>
        <begin position="411"/>
        <end position="432"/>
    </location>
</feature>
<evidence type="ECO:0000256" key="7">
    <source>
        <dbReference type="SAM" id="Phobius"/>
    </source>
</evidence>
<evidence type="ECO:0000313" key="9">
    <source>
        <dbReference type="Proteomes" id="UP001500021"/>
    </source>
</evidence>
<keyword evidence="3" id="KW-1003">Cell membrane</keyword>
<evidence type="ECO:0000256" key="4">
    <source>
        <dbReference type="ARBA" id="ARBA00022692"/>
    </source>
</evidence>
<feature type="transmembrane region" description="Helical" evidence="7">
    <location>
        <begin position="323"/>
        <end position="347"/>
    </location>
</feature>
<feature type="transmembrane region" description="Helical" evidence="7">
    <location>
        <begin position="444"/>
        <end position="466"/>
    </location>
</feature>
<accession>A0ABN1L7F4</accession>
<keyword evidence="5 7" id="KW-1133">Transmembrane helix</keyword>
<evidence type="ECO:0000256" key="1">
    <source>
        <dbReference type="ARBA" id="ARBA00004651"/>
    </source>
</evidence>
<dbReference type="Proteomes" id="UP001500021">
    <property type="component" value="Unassembled WGS sequence"/>
</dbReference>
<protein>
    <submittedName>
        <fullName evidence="8">Lipopolysaccharide biosynthesis protein</fullName>
    </submittedName>
</protein>
<organism evidence="8 9">
    <name type="scientific">Colwellia asteriadis</name>
    <dbReference type="NCBI Taxonomy" id="517723"/>
    <lineage>
        <taxon>Bacteria</taxon>
        <taxon>Pseudomonadati</taxon>
        <taxon>Pseudomonadota</taxon>
        <taxon>Gammaproteobacteria</taxon>
        <taxon>Alteromonadales</taxon>
        <taxon>Colwelliaceae</taxon>
        <taxon>Colwellia</taxon>
    </lineage>
</organism>
<feature type="transmembrane region" description="Helical" evidence="7">
    <location>
        <begin position="283"/>
        <end position="303"/>
    </location>
</feature>
<evidence type="ECO:0000256" key="6">
    <source>
        <dbReference type="ARBA" id="ARBA00023136"/>
    </source>
</evidence>
<keyword evidence="6 7" id="KW-0472">Membrane</keyword>
<proteinExistence type="inferred from homology"/>
<name>A0ABN1L7F4_9GAMM</name>
<gene>
    <name evidence="8" type="ORF">GCM10009111_20300</name>
</gene>
<dbReference type="Pfam" id="PF13440">
    <property type="entry name" value="Polysacc_synt_3"/>
    <property type="match status" value="1"/>
</dbReference>
<comment type="subcellular location">
    <subcellularLocation>
        <location evidence="1">Cell membrane</location>
        <topology evidence="1">Multi-pass membrane protein</topology>
    </subcellularLocation>
</comment>
<feature type="transmembrane region" description="Helical" evidence="7">
    <location>
        <begin position="20"/>
        <end position="38"/>
    </location>
</feature>
<evidence type="ECO:0000256" key="2">
    <source>
        <dbReference type="ARBA" id="ARBA00007430"/>
    </source>
</evidence>
<evidence type="ECO:0000256" key="3">
    <source>
        <dbReference type="ARBA" id="ARBA00022475"/>
    </source>
</evidence>
<dbReference type="RefSeq" id="WP_343817345.1">
    <property type="nucleotide sequence ID" value="NZ_BAAAFA010000006.1"/>
</dbReference>
<feature type="transmembrane region" description="Helical" evidence="7">
    <location>
        <begin position="44"/>
        <end position="63"/>
    </location>
</feature>
<feature type="transmembrane region" description="Helical" evidence="7">
    <location>
        <begin position="84"/>
        <end position="103"/>
    </location>
</feature>
<dbReference type="EMBL" id="BAAAFA010000006">
    <property type="protein sequence ID" value="GAA0818065.1"/>
    <property type="molecule type" value="Genomic_DNA"/>
</dbReference>
<reference evidence="8 9" key="1">
    <citation type="journal article" date="2019" name="Int. J. Syst. Evol. Microbiol.">
        <title>The Global Catalogue of Microorganisms (GCM) 10K type strain sequencing project: providing services to taxonomists for standard genome sequencing and annotation.</title>
        <authorList>
            <consortium name="The Broad Institute Genomics Platform"/>
            <consortium name="The Broad Institute Genome Sequencing Center for Infectious Disease"/>
            <person name="Wu L."/>
            <person name="Ma J."/>
        </authorList>
    </citation>
    <scope>NUCLEOTIDE SEQUENCE [LARGE SCALE GENOMIC DNA]</scope>
    <source>
        <strain evidence="8 9">JCM 15608</strain>
    </source>
</reference>
<sequence>MDALNKKIAIGAGWAVFTKFLVKSLGLISTVILARLLAPEDFGVIAMCMIVVAFLEVFTSFGFDLNIIQKDNVTNKTLDSAWTLKLIMGLILSTVLVSVSGLVATYYNDQRVEELVLAVAFLPFITAIQNIGFVLYRKELDLAKEFPLEVYSKLFSFVITIGFTFYLENYWALVIGMYANAIAKTFMSFLMHPYRPKLELSEAKELFKFSKWLLLNNLLIFFNHKVTDIIVGKQSSAEQLGYYTVGYEISNLPTTELLFPLSRSIFPGYAKLKNDIEKLRATFLKITEIIIFVSAPVSVGISICSPEIVQLGLGEQWQPIIPIIAILSLYGFSRCAVQNIGTVFVVIGKPNIPSLISLVRIIFIIPLLLYFVERSGALGASLVILFVSLITMPLSFLIVSRYLSISLIKCAKVFVFPVFTSLLMYISIELLLPYLQVVSLGSNLLMLLLKAIIGIVIYGFFTLIYLRLFPESDLSQFVRLNLISVRNKIKAKLLKVS</sequence>
<dbReference type="PANTHER" id="PTHR30250:SF10">
    <property type="entry name" value="LIPOPOLYSACCHARIDE BIOSYNTHESIS PROTEIN WZXC"/>
    <property type="match status" value="1"/>
</dbReference>
<dbReference type="PANTHER" id="PTHR30250">
    <property type="entry name" value="PST FAMILY PREDICTED COLANIC ACID TRANSPORTER"/>
    <property type="match status" value="1"/>
</dbReference>
<evidence type="ECO:0000256" key="5">
    <source>
        <dbReference type="ARBA" id="ARBA00022989"/>
    </source>
</evidence>
<keyword evidence="4 7" id="KW-0812">Transmembrane</keyword>
<feature type="transmembrane region" description="Helical" evidence="7">
    <location>
        <begin position="115"/>
        <end position="136"/>
    </location>
</feature>
<evidence type="ECO:0000313" key="8">
    <source>
        <dbReference type="EMBL" id="GAA0818065.1"/>
    </source>
</evidence>
<comment type="similarity">
    <text evidence="2">Belongs to the polysaccharide synthase family.</text>
</comment>